<accession>A0A0C3B8R9</accession>
<dbReference type="GO" id="GO:0007018">
    <property type="term" value="P:microtubule-based movement"/>
    <property type="evidence" value="ECO:0007669"/>
    <property type="project" value="InterPro"/>
</dbReference>
<dbReference type="Proteomes" id="UP000054097">
    <property type="component" value="Unassembled WGS sequence"/>
</dbReference>
<evidence type="ECO:0000256" key="6">
    <source>
        <dbReference type="PROSITE-ProRule" id="PRU00283"/>
    </source>
</evidence>
<organism evidence="9 10">
    <name type="scientific">Serendipita vermifera MAFF 305830</name>
    <dbReference type="NCBI Taxonomy" id="933852"/>
    <lineage>
        <taxon>Eukaryota</taxon>
        <taxon>Fungi</taxon>
        <taxon>Dikarya</taxon>
        <taxon>Basidiomycota</taxon>
        <taxon>Agaricomycotina</taxon>
        <taxon>Agaricomycetes</taxon>
        <taxon>Sebacinales</taxon>
        <taxon>Serendipitaceae</taxon>
        <taxon>Serendipita</taxon>
    </lineage>
</organism>
<evidence type="ECO:0000256" key="1">
    <source>
        <dbReference type="ARBA" id="ARBA00004496"/>
    </source>
</evidence>
<gene>
    <name evidence="9" type="ORF">M408DRAFT_329792</name>
</gene>
<dbReference type="Gene3D" id="3.40.850.10">
    <property type="entry name" value="Kinesin motor domain"/>
    <property type="match status" value="1"/>
</dbReference>
<sequence length="350" mass="38865">MRRHEQTWVEQETPQPNEAVRVYIRGRPLLERDITIGCYSLLAVQPPSVLHFTHPTVRCAGGRFATKTYQADGVFCDDATSEEVYRAMNLSASVEKCVREPGSKFSLIAYGQTGSGKTYSTTAIEEYIVEDLFTTEGIRNASSTISLSIFELQGNSCRDLLSNPALAPVTITTTSSQELSYGNLSTLSVKSKDEMLDSIRTAKGLRITRSTLKNDTSSRSHCIVMIDIRNVETNRHSRLQIVDLAGSERFKDVTRNNAERVKESIEVNKSLSALKDCVRSRLSDKTTFTPWRSTKLTTVLRESLDRRSKGTVIILACISPSPVDVEDTSNTLKWVIPFQVGSYSVSGKAC</sequence>
<evidence type="ECO:0000256" key="5">
    <source>
        <dbReference type="ARBA" id="ARBA00023054"/>
    </source>
</evidence>
<evidence type="ECO:0000256" key="4">
    <source>
        <dbReference type="ARBA" id="ARBA00022840"/>
    </source>
</evidence>
<dbReference type="GO" id="GO:0005737">
    <property type="term" value="C:cytoplasm"/>
    <property type="evidence" value="ECO:0007669"/>
    <property type="project" value="UniProtKB-SubCell"/>
</dbReference>
<dbReference type="PROSITE" id="PS50067">
    <property type="entry name" value="KINESIN_MOTOR_2"/>
    <property type="match status" value="1"/>
</dbReference>
<keyword evidence="4 6" id="KW-0067">ATP-binding</keyword>
<evidence type="ECO:0000256" key="3">
    <source>
        <dbReference type="ARBA" id="ARBA00022741"/>
    </source>
</evidence>
<protein>
    <recommendedName>
        <fullName evidence="7">Kinesin-like protein</fullName>
    </recommendedName>
</protein>
<evidence type="ECO:0000256" key="7">
    <source>
        <dbReference type="RuleBase" id="RU000394"/>
    </source>
</evidence>
<dbReference type="GO" id="GO:0005524">
    <property type="term" value="F:ATP binding"/>
    <property type="evidence" value="ECO:0007669"/>
    <property type="project" value="UniProtKB-UniRule"/>
</dbReference>
<keyword evidence="3 6" id="KW-0547">Nucleotide-binding</keyword>
<evidence type="ECO:0000313" key="9">
    <source>
        <dbReference type="EMBL" id="KIM27861.1"/>
    </source>
</evidence>
<reference evidence="9 10" key="1">
    <citation type="submission" date="2014-04" db="EMBL/GenBank/DDBJ databases">
        <authorList>
            <consortium name="DOE Joint Genome Institute"/>
            <person name="Kuo A."/>
            <person name="Zuccaro A."/>
            <person name="Kohler A."/>
            <person name="Nagy L.G."/>
            <person name="Floudas D."/>
            <person name="Copeland A."/>
            <person name="Barry K.W."/>
            <person name="Cichocki N."/>
            <person name="Veneault-Fourrey C."/>
            <person name="LaButti K."/>
            <person name="Lindquist E.A."/>
            <person name="Lipzen A."/>
            <person name="Lundell T."/>
            <person name="Morin E."/>
            <person name="Murat C."/>
            <person name="Sun H."/>
            <person name="Tunlid A."/>
            <person name="Henrissat B."/>
            <person name="Grigoriev I.V."/>
            <person name="Hibbett D.S."/>
            <person name="Martin F."/>
            <person name="Nordberg H.P."/>
            <person name="Cantor M.N."/>
            <person name="Hua S.X."/>
        </authorList>
    </citation>
    <scope>NUCLEOTIDE SEQUENCE [LARGE SCALE GENOMIC DNA]</scope>
    <source>
        <strain evidence="9 10">MAFF 305830</strain>
    </source>
</reference>
<keyword evidence="6 7" id="KW-0505">Motor protein</keyword>
<dbReference type="AlphaFoldDB" id="A0A0C3B8R9"/>
<dbReference type="HOGENOM" id="CLU_001485_2_0_1"/>
<keyword evidence="10" id="KW-1185">Reference proteome</keyword>
<dbReference type="GO" id="GO:0007052">
    <property type="term" value="P:mitotic spindle organization"/>
    <property type="evidence" value="ECO:0007669"/>
    <property type="project" value="TreeGrafter"/>
</dbReference>
<dbReference type="GO" id="GO:0003777">
    <property type="term" value="F:microtubule motor activity"/>
    <property type="evidence" value="ECO:0007669"/>
    <property type="project" value="InterPro"/>
</dbReference>
<comment type="subcellular location">
    <subcellularLocation>
        <location evidence="1">Cytoplasm</location>
    </subcellularLocation>
</comment>
<feature type="domain" description="Kinesin motor" evidence="8">
    <location>
        <begin position="19"/>
        <end position="341"/>
    </location>
</feature>
<evidence type="ECO:0000313" key="10">
    <source>
        <dbReference type="Proteomes" id="UP000054097"/>
    </source>
</evidence>
<dbReference type="SMART" id="SM00129">
    <property type="entry name" value="KISc"/>
    <property type="match status" value="1"/>
</dbReference>
<dbReference type="GO" id="GO:0005875">
    <property type="term" value="C:microtubule associated complex"/>
    <property type="evidence" value="ECO:0007669"/>
    <property type="project" value="TreeGrafter"/>
</dbReference>
<dbReference type="PROSITE" id="PS00411">
    <property type="entry name" value="KINESIN_MOTOR_1"/>
    <property type="match status" value="1"/>
</dbReference>
<dbReference type="SUPFAM" id="SSF52540">
    <property type="entry name" value="P-loop containing nucleoside triphosphate hydrolases"/>
    <property type="match status" value="1"/>
</dbReference>
<keyword evidence="7" id="KW-0493">Microtubule</keyword>
<keyword evidence="5" id="KW-0175">Coiled coil</keyword>
<dbReference type="PRINTS" id="PR00380">
    <property type="entry name" value="KINESINHEAVY"/>
</dbReference>
<dbReference type="Pfam" id="PF00225">
    <property type="entry name" value="Kinesin"/>
    <property type="match status" value="1"/>
</dbReference>
<dbReference type="OrthoDB" id="3176171at2759"/>
<keyword evidence="2" id="KW-0963">Cytoplasm</keyword>
<dbReference type="GO" id="GO:0005874">
    <property type="term" value="C:microtubule"/>
    <property type="evidence" value="ECO:0007669"/>
    <property type="project" value="UniProtKB-KW"/>
</dbReference>
<reference evidence="10" key="2">
    <citation type="submission" date="2015-01" db="EMBL/GenBank/DDBJ databases">
        <title>Evolutionary Origins and Diversification of the Mycorrhizal Mutualists.</title>
        <authorList>
            <consortium name="DOE Joint Genome Institute"/>
            <consortium name="Mycorrhizal Genomics Consortium"/>
            <person name="Kohler A."/>
            <person name="Kuo A."/>
            <person name="Nagy L.G."/>
            <person name="Floudas D."/>
            <person name="Copeland A."/>
            <person name="Barry K.W."/>
            <person name="Cichocki N."/>
            <person name="Veneault-Fourrey C."/>
            <person name="LaButti K."/>
            <person name="Lindquist E.A."/>
            <person name="Lipzen A."/>
            <person name="Lundell T."/>
            <person name="Morin E."/>
            <person name="Murat C."/>
            <person name="Riley R."/>
            <person name="Ohm R."/>
            <person name="Sun H."/>
            <person name="Tunlid A."/>
            <person name="Henrissat B."/>
            <person name="Grigoriev I.V."/>
            <person name="Hibbett D.S."/>
            <person name="Martin F."/>
        </authorList>
    </citation>
    <scope>NUCLEOTIDE SEQUENCE [LARGE SCALE GENOMIC DNA]</scope>
    <source>
        <strain evidence="10">MAFF 305830</strain>
    </source>
</reference>
<dbReference type="InterPro" id="IPR001752">
    <property type="entry name" value="Kinesin_motor_dom"/>
</dbReference>
<dbReference type="GO" id="GO:0008017">
    <property type="term" value="F:microtubule binding"/>
    <property type="evidence" value="ECO:0007669"/>
    <property type="project" value="InterPro"/>
</dbReference>
<dbReference type="PANTHER" id="PTHR47969">
    <property type="entry name" value="CHROMOSOME-ASSOCIATED KINESIN KIF4A-RELATED"/>
    <property type="match status" value="1"/>
</dbReference>
<dbReference type="InterPro" id="IPR036961">
    <property type="entry name" value="Kinesin_motor_dom_sf"/>
</dbReference>
<evidence type="ECO:0000256" key="2">
    <source>
        <dbReference type="ARBA" id="ARBA00022490"/>
    </source>
</evidence>
<dbReference type="InterPro" id="IPR019821">
    <property type="entry name" value="Kinesin_motor_CS"/>
</dbReference>
<comment type="similarity">
    <text evidence="6 7">Belongs to the TRAFAC class myosin-kinesin ATPase superfamily. Kinesin family.</text>
</comment>
<dbReference type="InterPro" id="IPR027640">
    <property type="entry name" value="Kinesin-like_fam"/>
</dbReference>
<feature type="binding site" evidence="6">
    <location>
        <begin position="111"/>
        <end position="118"/>
    </location>
    <ligand>
        <name>ATP</name>
        <dbReference type="ChEBI" id="CHEBI:30616"/>
    </ligand>
</feature>
<dbReference type="InterPro" id="IPR027417">
    <property type="entry name" value="P-loop_NTPase"/>
</dbReference>
<name>A0A0C3B8R9_SERVB</name>
<dbReference type="EMBL" id="KN824296">
    <property type="protein sequence ID" value="KIM27861.1"/>
    <property type="molecule type" value="Genomic_DNA"/>
</dbReference>
<dbReference type="GO" id="GO:0051231">
    <property type="term" value="P:spindle elongation"/>
    <property type="evidence" value="ECO:0007669"/>
    <property type="project" value="TreeGrafter"/>
</dbReference>
<dbReference type="PANTHER" id="PTHR47969:SF15">
    <property type="entry name" value="CHROMOSOME-ASSOCIATED KINESIN KIF4A-RELATED"/>
    <property type="match status" value="1"/>
</dbReference>
<dbReference type="STRING" id="933852.A0A0C3B8R9"/>
<proteinExistence type="inferred from homology"/>
<evidence type="ECO:0000259" key="8">
    <source>
        <dbReference type="PROSITE" id="PS50067"/>
    </source>
</evidence>